<keyword evidence="4" id="KW-1185">Reference proteome</keyword>
<keyword evidence="1" id="KW-0732">Signal</keyword>
<proteinExistence type="predicted"/>
<dbReference type="SUPFAM" id="SSF50939">
    <property type="entry name" value="Sialidases"/>
    <property type="match status" value="1"/>
</dbReference>
<dbReference type="AlphaFoldDB" id="A0A1T4K309"/>
<reference evidence="3 4" key="1">
    <citation type="submission" date="2017-02" db="EMBL/GenBank/DDBJ databases">
        <authorList>
            <person name="Peterson S.W."/>
        </authorList>
    </citation>
    <scope>NUCLEOTIDE SEQUENCE [LARGE SCALE GENOMIC DNA]</scope>
    <source>
        <strain evidence="3 4">DSM 45154</strain>
    </source>
</reference>
<evidence type="ECO:0000259" key="2">
    <source>
        <dbReference type="PROSITE" id="PS50022"/>
    </source>
</evidence>
<dbReference type="Gene3D" id="2.60.120.260">
    <property type="entry name" value="Galactose-binding domain-like"/>
    <property type="match status" value="1"/>
</dbReference>
<gene>
    <name evidence="3" type="ORF">SAMN02745673_00139</name>
</gene>
<evidence type="ECO:0000313" key="4">
    <source>
        <dbReference type="Proteomes" id="UP000190637"/>
    </source>
</evidence>
<evidence type="ECO:0000313" key="3">
    <source>
        <dbReference type="EMBL" id="SJZ36814.1"/>
    </source>
</evidence>
<dbReference type="SUPFAM" id="SSF49785">
    <property type="entry name" value="Galactose-binding domain-like"/>
    <property type="match status" value="1"/>
</dbReference>
<feature type="signal peptide" evidence="1">
    <location>
        <begin position="1"/>
        <end position="31"/>
    </location>
</feature>
<dbReference type="Proteomes" id="UP000190637">
    <property type="component" value="Unassembled WGS sequence"/>
</dbReference>
<dbReference type="PROSITE" id="PS50022">
    <property type="entry name" value="FA58C_3"/>
    <property type="match status" value="1"/>
</dbReference>
<name>A0A1T4K309_9ACTN</name>
<dbReference type="EMBL" id="FUWS01000001">
    <property type="protein sequence ID" value="SJZ36814.1"/>
    <property type="molecule type" value="Genomic_DNA"/>
</dbReference>
<dbReference type="Pfam" id="PF00754">
    <property type="entry name" value="F5_F8_type_C"/>
    <property type="match status" value="1"/>
</dbReference>
<organism evidence="3 4">
    <name type="scientific">Marinactinospora thermotolerans DSM 45154</name>
    <dbReference type="NCBI Taxonomy" id="1122192"/>
    <lineage>
        <taxon>Bacteria</taxon>
        <taxon>Bacillati</taxon>
        <taxon>Actinomycetota</taxon>
        <taxon>Actinomycetes</taxon>
        <taxon>Streptosporangiales</taxon>
        <taxon>Nocardiopsidaceae</taxon>
        <taxon>Marinactinospora</taxon>
    </lineage>
</organism>
<dbReference type="InterPro" id="IPR036278">
    <property type="entry name" value="Sialidase_sf"/>
</dbReference>
<accession>A0A1T4K309</accession>
<sequence>MPSKPRTLIASATAVAVALPLSLLPAAPALAADTEEVLPYAVDDSNQAAWWTPLDSFGGSDYFAFNAPASAAGRHEVHIAERAASGAWSSDCLRAEAGGPCVTYPDDLGHNQPSIVVDGTGRIHAFVSMHNDAWRYYRSRTPGDIGSMTEAAADLPDADGAYTYPVTARDDTTGDVYVLVRAADDAGGRRMGRLYHWDDDTAVWAREATVGSATGHSFYPDDLAVDGEGRLHVLWEWGPFPADPFRHVGSYLVYDPATGRAEDAAGAPVSLPASPSSGGAVVYQPYTEGEDISTAAPSLQSAKLALDEEGRLAGIAYRFRVAEPATGAPGFDVRHARWTGSGWEREIVAAAGVSGVQTSAAVDVTTARGLTRVYFVAEWASCTGAGSRVVRAERTGEGPWRFDAVGTERPRSQRLAARTTSTGADLLYVSAPYARPSSGTVSRLALPRPAASPGASWADLAAELTGEPATGGNIALGGRVSVSSSRDAATGGELAVDGDCSDASRWISAEGDTRPTITVDPGRVAEVSRVRVASGYTPDPASTVLKDFSVRGRLPGGSWVTLATIADNTEQARVVEVPATEVDRIQLVITDPSRSEVDVARVRELEIYE</sequence>
<dbReference type="InterPro" id="IPR008979">
    <property type="entry name" value="Galactose-bd-like_sf"/>
</dbReference>
<feature type="domain" description="F5/8 type C" evidence="2">
    <location>
        <begin position="461"/>
        <end position="609"/>
    </location>
</feature>
<dbReference type="RefSeq" id="WP_200813466.1">
    <property type="nucleotide sequence ID" value="NZ_FUWS01000001.1"/>
</dbReference>
<feature type="chain" id="PRO_5012481994" evidence="1">
    <location>
        <begin position="32"/>
        <end position="609"/>
    </location>
</feature>
<dbReference type="STRING" id="1122192.SAMN02745673_00139"/>
<dbReference type="Pfam" id="PF15892">
    <property type="entry name" value="BNR_4"/>
    <property type="match status" value="1"/>
</dbReference>
<protein>
    <submittedName>
        <fullName evidence="3">F5/8 type C domain-containing protein</fullName>
    </submittedName>
</protein>
<dbReference type="InterPro" id="IPR000421">
    <property type="entry name" value="FA58C"/>
</dbReference>
<evidence type="ECO:0000256" key="1">
    <source>
        <dbReference type="SAM" id="SignalP"/>
    </source>
</evidence>